<reference evidence="2" key="1">
    <citation type="thesis" date="2020" institute="ProQuest LLC" country="789 East Eisenhower Parkway, Ann Arbor, MI, USA">
        <title>Comparative Genomics and Chromosome Evolution.</title>
        <authorList>
            <person name="Mudd A.B."/>
        </authorList>
    </citation>
    <scope>NUCLEOTIDE SEQUENCE</scope>
    <source>
        <strain evidence="2">HN-11 Male</strain>
        <tissue evidence="2">Kidney and liver</tissue>
    </source>
</reference>
<protein>
    <submittedName>
        <fullName evidence="2">Uncharacterized protein</fullName>
    </submittedName>
</protein>
<accession>A0A8J6EI25</accession>
<gene>
    <name evidence="2" type="ORF">GDO78_020562</name>
</gene>
<feature type="compositionally biased region" description="Basic and acidic residues" evidence="1">
    <location>
        <begin position="8"/>
        <end position="28"/>
    </location>
</feature>
<evidence type="ECO:0000313" key="2">
    <source>
        <dbReference type="EMBL" id="KAG9469411.1"/>
    </source>
</evidence>
<dbReference type="Proteomes" id="UP000770717">
    <property type="component" value="Unassembled WGS sequence"/>
</dbReference>
<sequence length="79" mass="8794">MNPLRPLSTEDRPLSTEDRPLSTEDRPLNHNSQDRPSCTAVTDKRTTIICRSRSVDRGRQSSWVTAGYPPLINDVSGGN</sequence>
<evidence type="ECO:0000313" key="3">
    <source>
        <dbReference type="Proteomes" id="UP000770717"/>
    </source>
</evidence>
<feature type="compositionally biased region" description="Polar residues" evidence="1">
    <location>
        <begin position="29"/>
        <end position="40"/>
    </location>
</feature>
<dbReference type="EMBL" id="WNTK01000529">
    <property type="protein sequence ID" value="KAG9469411.1"/>
    <property type="molecule type" value="Genomic_DNA"/>
</dbReference>
<name>A0A8J6EI25_ELECQ</name>
<evidence type="ECO:0000256" key="1">
    <source>
        <dbReference type="SAM" id="MobiDB-lite"/>
    </source>
</evidence>
<feature type="region of interest" description="Disordered" evidence="1">
    <location>
        <begin position="1"/>
        <end position="42"/>
    </location>
</feature>
<dbReference type="AlphaFoldDB" id="A0A8J6EI25"/>
<keyword evidence="3" id="KW-1185">Reference proteome</keyword>
<feature type="region of interest" description="Disordered" evidence="1">
    <location>
        <begin position="54"/>
        <end position="79"/>
    </location>
</feature>
<proteinExistence type="predicted"/>
<comment type="caution">
    <text evidence="2">The sequence shown here is derived from an EMBL/GenBank/DDBJ whole genome shotgun (WGS) entry which is preliminary data.</text>
</comment>
<organism evidence="2 3">
    <name type="scientific">Eleutherodactylus coqui</name>
    <name type="common">Puerto Rican coqui</name>
    <dbReference type="NCBI Taxonomy" id="57060"/>
    <lineage>
        <taxon>Eukaryota</taxon>
        <taxon>Metazoa</taxon>
        <taxon>Chordata</taxon>
        <taxon>Craniata</taxon>
        <taxon>Vertebrata</taxon>
        <taxon>Euteleostomi</taxon>
        <taxon>Amphibia</taxon>
        <taxon>Batrachia</taxon>
        <taxon>Anura</taxon>
        <taxon>Neobatrachia</taxon>
        <taxon>Hyloidea</taxon>
        <taxon>Eleutherodactylidae</taxon>
        <taxon>Eleutherodactylinae</taxon>
        <taxon>Eleutherodactylus</taxon>
        <taxon>Eleutherodactylus</taxon>
    </lineage>
</organism>